<feature type="compositionally biased region" description="Polar residues" evidence="1">
    <location>
        <begin position="129"/>
        <end position="141"/>
    </location>
</feature>
<name>A0AAD7A2A0_9AGAR</name>
<feature type="compositionally biased region" description="Basic and acidic residues" evidence="1">
    <location>
        <begin position="159"/>
        <end position="177"/>
    </location>
</feature>
<sequence>MFLKLVCAVKMYPVHPECLGEPSAAIPCSSADSADLGSTELSRGASDAAWAEEGPECMTPGFFCLNVYRDASDLIRTGFFSTEENILKQPEADVSHRPPSVSGLENIPHTWSSLAAKISRILDGKRLLSNPNGRASSSNLECESPPPTRSGSALHFRLAPRDKTNFDSVQRPKELETYRMAQA</sequence>
<protein>
    <submittedName>
        <fullName evidence="2">Uncharacterized protein</fullName>
    </submittedName>
</protein>
<reference evidence="2" key="1">
    <citation type="submission" date="2023-03" db="EMBL/GenBank/DDBJ databases">
        <title>Massive genome expansion in bonnet fungi (Mycena s.s.) driven by repeated elements and novel gene families across ecological guilds.</title>
        <authorList>
            <consortium name="Lawrence Berkeley National Laboratory"/>
            <person name="Harder C.B."/>
            <person name="Miyauchi S."/>
            <person name="Viragh M."/>
            <person name="Kuo A."/>
            <person name="Thoen E."/>
            <person name="Andreopoulos B."/>
            <person name="Lu D."/>
            <person name="Skrede I."/>
            <person name="Drula E."/>
            <person name="Henrissat B."/>
            <person name="Morin E."/>
            <person name="Kohler A."/>
            <person name="Barry K."/>
            <person name="LaButti K."/>
            <person name="Morin E."/>
            <person name="Salamov A."/>
            <person name="Lipzen A."/>
            <person name="Mereny Z."/>
            <person name="Hegedus B."/>
            <person name="Baldrian P."/>
            <person name="Stursova M."/>
            <person name="Weitz H."/>
            <person name="Taylor A."/>
            <person name="Grigoriev I.V."/>
            <person name="Nagy L.G."/>
            <person name="Martin F."/>
            <person name="Kauserud H."/>
        </authorList>
    </citation>
    <scope>NUCLEOTIDE SEQUENCE</scope>
    <source>
        <strain evidence="2">CBHHK002</strain>
    </source>
</reference>
<gene>
    <name evidence="2" type="ORF">DFH08DRAFT_808882</name>
</gene>
<comment type="caution">
    <text evidence="2">The sequence shown here is derived from an EMBL/GenBank/DDBJ whole genome shotgun (WGS) entry which is preliminary data.</text>
</comment>
<organism evidence="2 3">
    <name type="scientific">Mycena albidolilacea</name>
    <dbReference type="NCBI Taxonomy" id="1033008"/>
    <lineage>
        <taxon>Eukaryota</taxon>
        <taxon>Fungi</taxon>
        <taxon>Dikarya</taxon>
        <taxon>Basidiomycota</taxon>
        <taxon>Agaricomycotina</taxon>
        <taxon>Agaricomycetes</taxon>
        <taxon>Agaricomycetidae</taxon>
        <taxon>Agaricales</taxon>
        <taxon>Marasmiineae</taxon>
        <taxon>Mycenaceae</taxon>
        <taxon>Mycena</taxon>
    </lineage>
</organism>
<dbReference type="Proteomes" id="UP001218218">
    <property type="component" value="Unassembled WGS sequence"/>
</dbReference>
<proteinExistence type="predicted"/>
<dbReference type="AlphaFoldDB" id="A0AAD7A2A0"/>
<dbReference type="EMBL" id="JARIHO010000018">
    <property type="protein sequence ID" value="KAJ7348127.1"/>
    <property type="molecule type" value="Genomic_DNA"/>
</dbReference>
<evidence type="ECO:0000313" key="3">
    <source>
        <dbReference type="Proteomes" id="UP001218218"/>
    </source>
</evidence>
<evidence type="ECO:0000256" key="1">
    <source>
        <dbReference type="SAM" id="MobiDB-lite"/>
    </source>
</evidence>
<accession>A0AAD7A2A0</accession>
<feature type="region of interest" description="Disordered" evidence="1">
    <location>
        <begin position="129"/>
        <end position="183"/>
    </location>
</feature>
<keyword evidence="3" id="KW-1185">Reference proteome</keyword>
<evidence type="ECO:0000313" key="2">
    <source>
        <dbReference type="EMBL" id="KAJ7348127.1"/>
    </source>
</evidence>